<gene>
    <name evidence="2" type="ORF">MSEO_21520</name>
</gene>
<dbReference type="AlphaFoldDB" id="A0A7I7NYI3"/>
<reference evidence="2 3" key="1">
    <citation type="journal article" date="2019" name="Emerg. Microbes Infect.">
        <title>Comprehensive subspecies identification of 175 nontuberculous mycobacteria species based on 7547 genomic profiles.</title>
        <authorList>
            <person name="Matsumoto Y."/>
            <person name="Kinjo T."/>
            <person name="Motooka D."/>
            <person name="Nabeya D."/>
            <person name="Jung N."/>
            <person name="Uechi K."/>
            <person name="Horii T."/>
            <person name="Iida T."/>
            <person name="Fujita J."/>
            <person name="Nakamura S."/>
        </authorList>
    </citation>
    <scope>NUCLEOTIDE SEQUENCE [LARGE SCALE GENOMIC DNA]</scope>
    <source>
        <strain evidence="2 3">JCM 16018</strain>
    </source>
</reference>
<keyword evidence="3" id="KW-1185">Reference proteome</keyword>
<feature type="region of interest" description="Disordered" evidence="1">
    <location>
        <begin position="106"/>
        <end position="126"/>
    </location>
</feature>
<accession>A0A7I7NYI3</accession>
<evidence type="ECO:0000256" key="1">
    <source>
        <dbReference type="SAM" id="MobiDB-lite"/>
    </source>
</evidence>
<dbReference type="EMBL" id="AP022582">
    <property type="protein sequence ID" value="BBY01653.1"/>
    <property type="molecule type" value="Genomic_DNA"/>
</dbReference>
<evidence type="ECO:0000313" key="3">
    <source>
        <dbReference type="Proteomes" id="UP000466632"/>
    </source>
</evidence>
<sequence>MCLLGVIGFGHSVRKSAVEGGNMLLPLGPPLPDDSVSAVRGESGMLGGLSVPLVWGVAVPPDDYDHWAPKPEVSADTVDAAADAPAAVAVADATQWTEWKRWDGETEPHFEMPRSGGVIPHSPAAG</sequence>
<name>A0A7I7NYI3_9MYCO</name>
<proteinExistence type="predicted"/>
<evidence type="ECO:0000313" key="2">
    <source>
        <dbReference type="EMBL" id="BBY01653.1"/>
    </source>
</evidence>
<organism evidence="2 3">
    <name type="scientific">Mycobacterium seoulense</name>
    <dbReference type="NCBI Taxonomy" id="386911"/>
    <lineage>
        <taxon>Bacteria</taxon>
        <taxon>Bacillati</taxon>
        <taxon>Actinomycetota</taxon>
        <taxon>Actinomycetes</taxon>
        <taxon>Mycobacteriales</taxon>
        <taxon>Mycobacteriaceae</taxon>
        <taxon>Mycobacterium</taxon>
    </lineage>
</organism>
<dbReference type="Proteomes" id="UP000466632">
    <property type="component" value="Chromosome"/>
</dbReference>
<protein>
    <submittedName>
        <fullName evidence="2">Uncharacterized protein</fullName>
    </submittedName>
</protein>
<dbReference type="KEGG" id="mseo:MSEO_21520"/>